<dbReference type="GO" id="GO:0043565">
    <property type="term" value="F:sequence-specific DNA binding"/>
    <property type="evidence" value="ECO:0007669"/>
    <property type="project" value="InterPro"/>
</dbReference>
<dbReference type="InterPro" id="IPR020449">
    <property type="entry name" value="Tscrpt_reg_AraC-type_HTH"/>
</dbReference>
<sequence>MNDTEWVSLCIIDDIKSVVDGLSSLNWEEQGVTLAGSAANGEEGLELVRTLKPDVILTDIRMPKMTGLEMLRAILDLNHICRVILISGYADFDYAKQAVQLGAFDFVVKPFTEEEVLNVVNRAREQVLQERSRLLNTEAMERKLRESIPLLRQEYLALLVTHPTSWERAASRWVFLEMDLSPENLVVLQIEIDGFEEHSEEMSVHEIELIRFTLQNVVEETLRAETKCIVFRLRTNRFLAVVNTTDVEDVARWADLCCRNIREFTKFTVSIGIGGVAERLMLLPQSCSQAEWAMQHHLYTEGASVISYHEISHTGMPVPQMLQQRDELLLALQSGNGNRVAEVLEEIAVVLKESNDRPHPDYLISLYEELAASVMRTLYERVPQPDIQPLADRFKAIRQTAVPTLQGLQLQLNQLCRKGAELIQQNTLSEGQAMIYKALDYLNSRLDKEVTVAECAAHVHLSVSYFSSLFKKVTGQTLTQYVSSERIRKAKAMLIEGVPVQEIAAAVGYEERRYFSDMFKRVTGMTPSEFRDRI</sequence>
<dbReference type="PANTHER" id="PTHR43280">
    <property type="entry name" value="ARAC-FAMILY TRANSCRIPTIONAL REGULATOR"/>
    <property type="match status" value="1"/>
</dbReference>
<dbReference type="EMBL" id="MRTP01000018">
    <property type="protein sequence ID" value="OMF47279.1"/>
    <property type="molecule type" value="Genomic_DNA"/>
</dbReference>
<dbReference type="InterPro" id="IPR018060">
    <property type="entry name" value="HTH_AraC"/>
</dbReference>
<evidence type="ECO:0000259" key="7">
    <source>
        <dbReference type="PROSITE" id="PS50887"/>
    </source>
</evidence>
<dbReference type="Gene3D" id="1.10.10.60">
    <property type="entry name" value="Homeodomain-like"/>
    <property type="match status" value="2"/>
</dbReference>
<keyword evidence="1" id="KW-0805">Transcription regulation</keyword>
<dbReference type="SMART" id="SM00342">
    <property type="entry name" value="HTH_ARAC"/>
    <property type="match status" value="1"/>
</dbReference>
<evidence type="ECO:0000313" key="8">
    <source>
        <dbReference type="EMBL" id="OMF47279.1"/>
    </source>
</evidence>
<reference evidence="8 9" key="1">
    <citation type="submission" date="2016-11" db="EMBL/GenBank/DDBJ databases">
        <title>Paenibacillus species isolates.</title>
        <authorList>
            <person name="Beno S.M."/>
        </authorList>
    </citation>
    <scope>NUCLEOTIDE SEQUENCE [LARGE SCALE GENOMIC DNA]</scope>
    <source>
        <strain evidence="8 9">FSL R5-0378</strain>
    </source>
</reference>
<dbReference type="PANTHER" id="PTHR43280:SF28">
    <property type="entry name" value="HTH-TYPE TRANSCRIPTIONAL ACTIVATOR RHAS"/>
    <property type="match status" value="1"/>
</dbReference>
<feature type="modified residue" description="4-aspartylphosphate" evidence="4">
    <location>
        <position position="59"/>
    </location>
</feature>
<dbReference type="Gene3D" id="3.30.70.270">
    <property type="match status" value="1"/>
</dbReference>
<dbReference type="InterPro" id="IPR001789">
    <property type="entry name" value="Sig_transdc_resp-reg_receiver"/>
</dbReference>
<dbReference type="SUPFAM" id="SSF46689">
    <property type="entry name" value="Homeodomain-like"/>
    <property type="match status" value="2"/>
</dbReference>
<dbReference type="InterPro" id="IPR018062">
    <property type="entry name" value="HTH_AraC-typ_CS"/>
</dbReference>
<dbReference type="GO" id="GO:0003700">
    <property type="term" value="F:DNA-binding transcription factor activity"/>
    <property type="evidence" value="ECO:0007669"/>
    <property type="project" value="InterPro"/>
</dbReference>
<evidence type="ECO:0000256" key="3">
    <source>
        <dbReference type="ARBA" id="ARBA00023163"/>
    </source>
</evidence>
<dbReference type="CDD" id="cd17536">
    <property type="entry name" value="REC_YesN-like"/>
    <property type="match status" value="1"/>
</dbReference>
<evidence type="ECO:0000259" key="6">
    <source>
        <dbReference type="PROSITE" id="PS50110"/>
    </source>
</evidence>
<dbReference type="Pfam" id="PF12833">
    <property type="entry name" value="HTH_18"/>
    <property type="match status" value="1"/>
</dbReference>
<comment type="caution">
    <text evidence="8">The sequence shown here is derived from an EMBL/GenBank/DDBJ whole genome shotgun (WGS) entry which is preliminary data.</text>
</comment>
<gene>
    <name evidence="8" type="ORF">BK138_32090</name>
</gene>
<dbReference type="InterPro" id="IPR029787">
    <property type="entry name" value="Nucleotide_cyclase"/>
</dbReference>
<dbReference type="SUPFAM" id="SSF55073">
    <property type="entry name" value="Nucleotide cyclase"/>
    <property type="match status" value="1"/>
</dbReference>
<dbReference type="InterPro" id="IPR000160">
    <property type="entry name" value="GGDEF_dom"/>
</dbReference>
<organism evidence="8 9">
    <name type="scientific">Paenibacillus rhizosphaerae</name>
    <dbReference type="NCBI Taxonomy" id="297318"/>
    <lineage>
        <taxon>Bacteria</taxon>
        <taxon>Bacillati</taxon>
        <taxon>Bacillota</taxon>
        <taxon>Bacilli</taxon>
        <taxon>Bacillales</taxon>
        <taxon>Paenibacillaceae</taxon>
        <taxon>Paenibacillus</taxon>
    </lineage>
</organism>
<dbReference type="InterPro" id="IPR041522">
    <property type="entry name" value="CdaR_GGDEF"/>
</dbReference>
<dbReference type="RefSeq" id="WP_076176312.1">
    <property type="nucleotide sequence ID" value="NZ_MRTP01000018.1"/>
</dbReference>
<evidence type="ECO:0000256" key="2">
    <source>
        <dbReference type="ARBA" id="ARBA00023125"/>
    </source>
</evidence>
<evidence type="ECO:0000256" key="4">
    <source>
        <dbReference type="PROSITE-ProRule" id="PRU00169"/>
    </source>
</evidence>
<dbReference type="SUPFAM" id="SSF52172">
    <property type="entry name" value="CheY-like"/>
    <property type="match status" value="1"/>
</dbReference>
<dbReference type="Pfam" id="PF17853">
    <property type="entry name" value="GGDEF_2"/>
    <property type="match status" value="1"/>
</dbReference>
<dbReference type="PROSITE" id="PS01124">
    <property type="entry name" value="HTH_ARAC_FAMILY_2"/>
    <property type="match status" value="1"/>
</dbReference>
<dbReference type="PROSITE" id="PS00041">
    <property type="entry name" value="HTH_ARAC_FAMILY_1"/>
    <property type="match status" value="1"/>
</dbReference>
<dbReference type="PRINTS" id="PR00032">
    <property type="entry name" value="HTHARAC"/>
</dbReference>
<keyword evidence="9" id="KW-1185">Reference proteome</keyword>
<evidence type="ECO:0000259" key="5">
    <source>
        <dbReference type="PROSITE" id="PS01124"/>
    </source>
</evidence>
<proteinExistence type="predicted"/>
<name>A0A1R1E646_9BACL</name>
<accession>A0A1R1E646</accession>
<feature type="domain" description="Response regulatory" evidence="6">
    <location>
        <begin position="8"/>
        <end position="124"/>
    </location>
</feature>
<dbReference type="Proteomes" id="UP000187172">
    <property type="component" value="Unassembled WGS sequence"/>
</dbReference>
<dbReference type="Pfam" id="PF00072">
    <property type="entry name" value="Response_reg"/>
    <property type="match status" value="1"/>
</dbReference>
<dbReference type="InterPro" id="IPR011006">
    <property type="entry name" value="CheY-like_superfamily"/>
</dbReference>
<dbReference type="Gene3D" id="3.40.50.2300">
    <property type="match status" value="1"/>
</dbReference>
<dbReference type="AlphaFoldDB" id="A0A1R1E646"/>
<dbReference type="InterPro" id="IPR043128">
    <property type="entry name" value="Rev_trsase/Diguanyl_cyclase"/>
</dbReference>
<protein>
    <submittedName>
        <fullName evidence="8">DNA-binding response regulator</fullName>
    </submittedName>
</protein>
<dbReference type="InterPro" id="IPR009057">
    <property type="entry name" value="Homeodomain-like_sf"/>
</dbReference>
<dbReference type="PROSITE" id="PS50887">
    <property type="entry name" value="GGDEF"/>
    <property type="match status" value="1"/>
</dbReference>
<feature type="domain" description="GGDEF" evidence="7">
    <location>
        <begin position="183"/>
        <end position="311"/>
    </location>
</feature>
<evidence type="ECO:0000256" key="1">
    <source>
        <dbReference type="ARBA" id="ARBA00023015"/>
    </source>
</evidence>
<feature type="domain" description="HTH araC/xylS-type" evidence="5">
    <location>
        <begin position="436"/>
        <end position="533"/>
    </location>
</feature>
<evidence type="ECO:0000313" key="9">
    <source>
        <dbReference type="Proteomes" id="UP000187172"/>
    </source>
</evidence>
<keyword evidence="2 8" id="KW-0238">DNA-binding</keyword>
<keyword evidence="4" id="KW-0597">Phosphoprotein</keyword>
<dbReference type="STRING" id="297318.BK138_32090"/>
<keyword evidence="3" id="KW-0804">Transcription</keyword>
<dbReference type="PROSITE" id="PS50110">
    <property type="entry name" value="RESPONSE_REGULATORY"/>
    <property type="match status" value="1"/>
</dbReference>
<dbReference type="GO" id="GO:0000160">
    <property type="term" value="P:phosphorelay signal transduction system"/>
    <property type="evidence" value="ECO:0007669"/>
    <property type="project" value="InterPro"/>
</dbReference>
<dbReference type="SMART" id="SM00448">
    <property type="entry name" value="REC"/>
    <property type="match status" value="1"/>
</dbReference>